<dbReference type="GO" id="GO:0020037">
    <property type="term" value="F:heme binding"/>
    <property type="evidence" value="ECO:0007669"/>
    <property type="project" value="InterPro"/>
</dbReference>
<evidence type="ECO:0000313" key="1">
    <source>
        <dbReference type="EMBL" id="KAJ5207768.1"/>
    </source>
</evidence>
<protein>
    <recommendedName>
        <fullName evidence="3">Cytochrome P450</fullName>
    </recommendedName>
</protein>
<dbReference type="AlphaFoldDB" id="A0A9W9T367"/>
<dbReference type="InterPro" id="IPR036396">
    <property type="entry name" value="Cyt_P450_sf"/>
</dbReference>
<dbReference type="OrthoDB" id="6692864at2759"/>
<evidence type="ECO:0008006" key="3">
    <source>
        <dbReference type="Google" id="ProtNLM"/>
    </source>
</evidence>
<sequence>MSSSCDLRVTCWGQGTLVAGIWTGPQDIVSWLLKTYVEEDTSAAPTEAALDEDPRVVVVVGSGITATTLASALYCLAKNPAILSKLQRHLDEDMPKETLRLKPAVITGGYRITPAEGIQVGEMYIPGDVDVFVPVQLV</sequence>
<keyword evidence="2" id="KW-1185">Reference proteome</keyword>
<dbReference type="GO" id="GO:0016705">
    <property type="term" value="F:oxidoreductase activity, acting on paired donors, with incorporation or reduction of molecular oxygen"/>
    <property type="evidence" value="ECO:0007669"/>
    <property type="project" value="InterPro"/>
</dbReference>
<dbReference type="EMBL" id="JAPQKQ010000002">
    <property type="protein sequence ID" value="KAJ5207768.1"/>
    <property type="molecule type" value="Genomic_DNA"/>
</dbReference>
<evidence type="ECO:0000313" key="2">
    <source>
        <dbReference type="Proteomes" id="UP001150942"/>
    </source>
</evidence>
<dbReference type="GO" id="GO:0004497">
    <property type="term" value="F:monooxygenase activity"/>
    <property type="evidence" value="ECO:0007669"/>
    <property type="project" value="InterPro"/>
</dbReference>
<dbReference type="PANTHER" id="PTHR24305:SF78">
    <property type="entry name" value="P450, PUTATIVE (EUROFUNG)-RELATED"/>
    <property type="match status" value="1"/>
</dbReference>
<dbReference type="PANTHER" id="PTHR24305">
    <property type="entry name" value="CYTOCHROME P450"/>
    <property type="match status" value="1"/>
</dbReference>
<dbReference type="SUPFAM" id="SSF48264">
    <property type="entry name" value="Cytochrome P450"/>
    <property type="match status" value="1"/>
</dbReference>
<dbReference type="Gene3D" id="1.10.630.10">
    <property type="entry name" value="Cytochrome P450"/>
    <property type="match status" value="1"/>
</dbReference>
<dbReference type="InterPro" id="IPR050121">
    <property type="entry name" value="Cytochrome_P450_monoxygenase"/>
</dbReference>
<organism evidence="1 2">
    <name type="scientific">Penicillium cf. viridicatum</name>
    <dbReference type="NCBI Taxonomy" id="2972119"/>
    <lineage>
        <taxon>Eukaryota</taxon>
        <taxon>Fungi</taxon>
        <taxon>Dikarya</taxon>
        <taxon>Ascomycota</taxon>
        <taxon>Pezizomycotina</taxon>
        <taxon>Eurotiomycetes</taxon>
        <taxon>Eurotiomycetidae</taxon>
        <taxon>Eurotiales</taxon>
        <taxon>Aspergillaceae</taxon>
        <taxon>Penicillium</taxon>
    </lineage>
</organism>
<proteinExistence type="predicted"/>
<dbReference type="GO" id="GO:0005506">
    <property type="term" value="F:iron ion binding"/>
    <property type="evidence" value="ECO:0007669"/>
    <property type="project" value="InterPro"/>
</dbReference>
<comment type="caution">
    <text evidence="1">The sequence shown here is derived from an EMBL/GenBank/DDBJ whole genome shotgun (WGS) entry which is preliminary data.</text>
</comment>
<dbReference type="Proteomes" id="UP001150942">
    <property type="component" value="Unassembled WGS sequence"/>
</dbReference>
<name>A0A9W9T367_9EURO</name>
<reference evidence="1" key="1">
    <citation type="submission" date="2022-11" db="EMBL/GenBank/DDBJ databases">
        <authorList>
            <person name="Petersen C."/>
        </authorList>
    </citation>
    <scope>NUCLEOTIDE SEQUENCE</scope>
    <source>
        <strain evidence="1">IBT 20477</strain>
    </source>
</reference>
<gene>
    <name evidence="1" type="ORF">N7449_002147</name>
</gene>
<reference evidence="1" key="2">
    <citation type="journal article" date="2023" name="IMA Fungus">
        <title>Comparative genomic study of the Penicillium genus elucidates a diverse pangenome and 15 lateral gene transfer events.</title>
        <authorList>
            <person name="Petersen C."/>
            <person name="Sorensen T."/>
            <person name="Nielsen M.R."/>
            <person name="Sondergaard T.E."/>
            <person name="Sorensen J.L."/>
            <person name="Fitzpatrick D.A."/>
            <person name="Frisvad J.C."/>
            <person name="Nielsen K.L."/>
        </authorList>
    </citation>
    <scope>NUCLEOTIDE SEQUENCE</scope>
    <source>
        <strain evidence="1">IBT 20477</strain>
    </source>
</reference>
<accession>A0A9W9T367</accession>